<accession>A0A1M5LHI5</accession>
<dbReference type="Proteomes" id="UP000183988">
    <property type="component" value="Unassembled WGS sequence"/>
</dbReference>
<evidence type="ECO:0000313" key="1">
    <source>
        <dbReference type="EMBL" id="SHG64139.1"/>
    </source>
</evidence>
<dbReference type="Pfam" id="PF11553">
    <property type="entry name" value="DUF3231"/>
    <property type="match status" value="2"/>
</dbReference>
<proteinExistence type="predicted"/>
<dbReference type="RefSeq" id="WP_072891631.1">
    <property type="nucleotide sequence ID" value="NZ_FQVW01000047.1"/>
</dbReference>
<gene>
    <name evidence="1" type="ORF">SAMN05216225_104717</name>
</gene>
<organism evidence="1 2">
    <name type="scientific">Ornithinibacillus halophilus</name>
    <dbReference type="NCBI Taxonomy" id="930117"/>
    <lineage>
        <taxon>Bacteria</taxon>
        <taxon>Bacillati</taxon>
        <taxon>Bacillota</taxon>
        <taxon>Bacilli</taxon>
        <taxon>Bacillales</taxon>
        <taxon>Bacillaceae</taxon>
        <taxon>Ornithinibacillus</taxon>
    </lineage>
</organism>
<keyword evidence="2" id="KW-1185">Reference proteome</keyword>
<dbReference type="InterPro" id="IPR021617">
    <property type="entry name" value="DUF3231"/>
</dbReference>
<evidence type="ECO:0000313" key="2">
    <source>
        <dbReference type="Proteomes" id="UP000183988"/>
    </source>
</evidence>
<name>A0A1M5LHI5_9BACI</name>
<dbReference type="InterPro" id="IPR012347">
    <property type="entry name" value="Ferritin-like"/>
</dbReference>
<dbReference type="Gene3D" id="1.20.1260.10">
    <property type="match status" value="2"/>
</dbReference>
<dbReference type="EMBL" id="FQVW01000047">
    <property type="protein sequence ID" value="SHG64139.1"/>
    <property type="molecule type" value="Genomic_DNA"/>
</dbReference>
<dbReference type="OrthoDB" id="1675670at2"/>
<dbReference type="AlphaFoldDB" id="A0A1M5LHI5"/>
<sequence length="338" mass="39120">MDTKETLPLTAPEISSLWTQYIFDSMSVCFFRYAIEHIEDKDILILYQDSLYLSEKHMKKIKGFLKKEKYPIPKGFTEEDVNVKAPRLFQDPFYLFYLYIMALQGLTSYGVSVSTSIRGDVRKYFKDCNTEAMNLYDKTIETMLIKGLFSRPPVLTPPDSIDFVTHQSFLTGWFGERRPLTGQEISDITFNLNKMHMHVVLKLGFSQVSKSERLRKYINRGMKISSKHIREFEDIFHEEKLNVPISWQANVTDSTEAPFSDKLMMYQVQLSTQIAIAFYGAALSVSGRRDLALKYVYLTTELARYVEDGANLMIDKGWLEQPPLAADRRKLIKANKGK</sequence>
<reference evidence="1 2" key="1">
    <citation type="submission" date="2016-11" db="EMBL/GenBank/DDBJ databases">
        <authorList>
            <person name="Jaros S."/>
            <person name="Januszkiewicz K."/>
            <person name="Wedrychowicz H."/>
        </authorList>
    </citation>
    <scope>NUCLEOTIDE SEQUENCE [LARGE SCALE GENOMIC DNA]</scope>
    <source>
        <strain evidence="1 2">IBRC-M 10683</strain>
    </source>
</reference>
<protein>
    <submittedName>
        <fullName evidence="1">Uncharacterized protein</fullName>
    </submittedName>
</protein>
<dbReference type="STRING" id="930117.SAMN05216225_104717"/>